<comment type="caution">
    <text evidence="3">The sequence shown here is derived from an EMBL/GenBank/DDBJ whole genome shotgun (WGS) entry which is preliminary data.</text>
</comment>
<keyword evidence="4" id="KW-1185">Reference proteome</keyword>
<dbReference type="Proteomes" id="UP001153069">
    <property type="component" value="Unassembled WGS sequence"/>
</dbReference>
<dbReference type="EMBL" id="CAICTM010001400">
    <property type="protein sequence ID" value="CAB9523307.1"/>
    <property type="molecule type" value="Genomic_DNA"/>
</dbReference>
<evidence type="ECO:0000313" key="4">
    <source>
        <dbReference type="Proteomes" id="UP001153069"/>
    </source>
</evidence>
<evidence type="ECO:0000256" key="2">
    <source>
        <dbReference type="SAM" id="SignalP"/>
    </source>
</evidence>
<gene>
    <name evidence="3" type="ORF">SEMRO_1402_G269550.1</name>
</gene>
<feature type="chain" id="PRO_5040479391" evidence="2">
    <location>
        <begin position="22"/>
        <end position="267"/>
    </location>
</feature>
<keyword evidence="1" id="KW-0175">Coiled coil</keyword>
<dbReference type="AlphaFoldDB" id="A0A9N8ELI7"/>
<evidence type="ECO:0000256" key="1">
    <source>
        <dbReference type="SAM" id="Coils"/>
    </source>
</evidence>
<evidence type="ECO:0000313" key="3">
    <source>
        <dbReference type="EMBL" id="CAB9523307.1"/>
    </source>
</evidence>
<reference evidence="3" key="1">
    <citation type="submission" date="2020-06" db="EMBL/GenBank/DDBJ databases">
        <authorList>
            <consortium name="Plant Systems Biology data submission"/>
        </authorList>
    </citation>
    <scope>NUCLEOTIDE SEQUENCE</scope>
    <source>
        <strain evidence="3">D6</strain>
    </source>
</reference>
<feature type="signal peptide" evidence="2">
    <location>
        <begin position="1"/>
        <end position="21"/>
    </location>
</feature>
<keyword evidence="2" id="KW-0732">Signal</keyword>
<organism evidence="3 4">
    <name type="scientific">Seminavis robusta</name>
    <dbReference type="NCBI Taxonomy" id="568900"/>
    <lineage>
        <taxon>Eukaryota</taxon>
        <taxon>Sar</taxon>
        <taxon>Stramenopiles</taxon>
        <taxon>Ochrophyta</taxon>
        <taxon>Bacillariophyta</taxon>
        <taxon>Bacillariophyceae</taxon>
        <taxon>Bacillariophycidae</taxon>
        <taxon>Naviculales</taxon>
        <taxon>Naviculaceae</taxon>
        <taxon>Seminavis</taxon>
    </lineage>
</organism>
<accession>A0A9N8ELI7</accession>
<protein>
    <submittedName>
        <fullName evidence="3">Uncharacterized protein</fullName>
    </submittedName>
</protein>
<proteinExistence type="predicted"/>
<sequence length="267" mass="30378">MKFLAPVFLCLLALTPNRTIASDELKECDATYSVQLGATYPNDVAVQCTPEDMSLITQVIQSVVEIDTYASRLSKYVPAFHLVSEQYRNDITIDHTGALTTRLGAEEIVEHLTEEDIKEDIYYENGADDEGNGRRRLRKLINDALEHGSSAVDDRTKREGDQAHRQAQQMNCKNMGGCTAEWCCQFCGTCWGGGRRQQESHPLLRGMPEVEEEGTAEEDEELVQRIKQHEERVSNEIEKKMRYMARKEAVPCLGNFWQVEVQFKLIL</sequence>
<name>A0A9N8ELI7_9STRA</name>
<feature type="coiled-coil region" evidence="1">
    <location>
        <begin position="219"/>
        <end position="246"/>
    </location>
</feature>